<keyword evidence="2 10" id="KW-0444">Lipid biosynthesis</keyword>
<keyword evidence="7 10" id="KW-0443">Lipid metabolism</keyword>
<evidence type="ECO:0000313" key="12">
    <source>
        <dbReference type="EMBL" id="TLM73916.1"/>
    </source>
</evidence>
<evidence type="ECO:0000313" key="13">
    <source>
        <dbReference type="Proteomes" id="UP000306791"/>
    </source>
</evidence>
<comment type="similarity">
    <text evidence="10">Belongs to the AccA family.</text>
</comment>
<comment type="catalytic activity">
    <reaction evidence="9 10">
        <text>N(6)-carboxybiotinyl-L-lysyl-[protein] + acetyl-CoA = N(6)-biotinyl-L-lysyl-[protein] + malonyl-CoA</text>
        <dbReference type="Rhea" id="RHEA:54728"/>
        <dbReference type="Rhea" id="RHEA-COMP:10505"/>
        <dbReference type="Rhea" id="RHEA-COMP:10506"/>
        <dbReference type="ChEBI" id="CHEBI:57288"/>
        <dbReference type="ChEBI" id="CHEBI:57384"/>
        <dbReference type="ChEBI" id="CHEBI:83144"/>
        <dbReference type="ChEBI" id="CHEBI:83145"/>
        <dbReference type="EC" id="2.1.3.15"/>
    </reaction>
</comment>
<keyword evidence="6 10" id="KW-0067">ATP-binding</keyword>
<dbReference type="PANTHER" id="PTHR42853:SF3">
    <property type="entry name" value="ACETYL-COENZYME A CARBOXYLASE CARBOXYL TRANSFERASE SUBUNIT ALPHA, CHLOROPLASTIC"/>
    <property type="match status" value="1"/>
</dbReference>
<evidence type="ECO:0000256" key="10">
    <source>
        <dbReference type="HAMAP-Rule" id="MF_00823"/>
    </source>
</evidence>
<dbReference type="Gene3D" id="3.90.226.10">
    <property type="entry name" value="2-enoyl-CoA Hydratase, Chain A, domain 1"/>
    <property type="match status" value="1"/>
</dbReference>
<evidence type="ECO:0000259" key="11">
    <source>
        <dbReference type="PROSITE" id="PS50989"/>
    </source>
</evidence>
<evidence type="ECO:0000256" key="4">
    <source>
        <dbReference type="ARBA" id="ARBA00022741"/>
    </source>
</evidence>
<dbReference type="Pfam" id="PF03255">
    <property type="entry name" value="ACCA"/>
    <property type="match status" value="1"/>
</dbReference>
<comment type="subunit">
    <text evidence="10">Acetyl-CoA carboxylase is a heterohexamer composed of biotin carboxyl carrier protein (AccB), biotin carboxylase (AccC) and two subunits each of ACCase subunit alpha (AccA) and ACCase subunit beta (AccD).</text>
</comment>
<evidence type="ECO:0000256" key="8">
    <source>
        <dbReference type="ARBA" id="ARBA00023160"/>
    </source>
</evidence>
<dbReference type="SUPFAM" id="SSF52096">
    <property type="entry name" value="ClpP/crotonase"/>
    <property type="match status" value="1"/>
</dbReference>
<evidence type="ECO:0000256" key="2">
    <source>
        <dbReference type="ARBA" id="ARBA00022516"/>
    </source>
</evidence>
<organism evidence="12 13">
    <name type="scientific">Microbulbifer harenosus</name>
    <dbReference type="NCBI Taxonomy" id="2576840"/>
    <lineage>
        <taxon>Bacteria</taxon>
        <taxon>Pseudomonadati</taxon>
        <taxon>Pseudomonadota</taxon>
        <taxon>Gammaproteobacteria</taxon>
        <taxon>Cellvibrionales</taxon>
        <taxon>Microbulbiferaceae</taxon>
        <taxon>Microbulbifer</taxon>
    </lineage>
</organism>
<dbReference type="EMBL" id="VANI01000024">
    <property type="protein sequence ID" value="TLM73916.1"/>
    <property type="molecule type" value="Genomic_DNA"/>
</dbReference>
<keyword evidence="12" id="KW-0436">Ligase</keyword>
<keyword evidence="5 10" id="KW-0276">Fatty acid metabolism</keyword>
<comment type="caution">
    <text evidence="12">The sequence shown here is derived from an EMBL/GenBank/DDBJ whole genome shotgun (WGS) entry which is preliminary data.</text>
</comment>
<keyword evidence="13" id="KW-1185">Reference proteome</keyword>
<dbReference type="PROSITE" id="PS50989">
    <property type="entry name" value="COA_CT_CTER"/>
    <property type="match status" value="1"/>
</dbReference>
<dbReference type="RefSeq" id="WP_138237229.1">
    <property type="nucleotide sequence ID" value="NZ_CP185860.1"/>
</dbReference>
<evidence type="ECO:0000256" key="6">
    <source>
        <dbReference type="ARBA" id="ARBA00022840"/>
    </source>
</evidence>
<evidence type="ECO:0000256" key="9">
    <source>
        <dbReference type="ARBA" id="ARBA00049152"/>
    </source>
</evidence>
<dbReference type="PRINTS" id="PR01069">
    <property type="entry name" value="ACCCTRFRASEA"/>
</dbReference>
<dbReference type="InterPro" id="IPR029045">
    <property type="entry name" value="ClpP/crotonase-like_dom_sf"/>
</dbReference>
<dbReference type="NCBIfam" id="NF004344">
    <property type="entry name" value="PRK05724.1"/>
    <property type="match status" value="1"/>
</dbReference>
<dbReference type="PANTHER" id="PTHR42853">
    <property type="entry name" value="ACETYL-COENZYME A CARBOXYLASE CARBOXYL TRANSFERASE SUBUNIT ALPHA"/>
    <property type="match status" value="1"/>
</dbReference>
<dbReference type="NCBIfam" id="NF041504">
    <property type="entry name" value="AccA_sub"/>
    <property type="match status" value="1"/>
</dbReference>
<proteinExistence type="inferred from homology"/>
<evidence type="ECO:0000256" key="1">
    <source>
        <dbReference type="ARBA" id="ARBA00004956"/>
    </source>
</evidence>
<keyword evidence="3 10" id="KW-0808">Transferase</keyword>
<accession>A0ABY2UDI2</accession>
<feature type="domain" description="CoA carboxyltransferase C-terminal" evidence="11">
    <location>
        <begin position="39"/>
        <end position="293"/>
    </location>
</feature>
<keyword evidence="8 10" id="KW-0275">Fatty acid biosynthesis</keyword>
<evidence type="ECO:0000256" key="5">
    <source>
        <dbReference type="ARBA" id="ARBA00022832"/>
    </source>
</evidence>
<comment type="function">
    <text evidence="10">Component of the acetyl coenzyme A carboxylase (ACC) complex. First, biotin carboxylase catalyzes the carboxylation of biotin on its carrier protein (BCCP) and then the CO(2) group is transferred by the carboxyltransferase to acetyl-CoA to form malonyl-CoA.</text>
</comment>
<dbReference type="NCBIfam" id="TIGR00513">
    <property type="entry name" value="accA"/>
    <property type="match status" value="1"/>
</dbReference>
<evidence type="ECO:0000256" key="7">
    <source>
        <dbReference type="ARBA" id="ARBA00023098"/>
    </source>
</evidence>
<evidence type="ECO:0000256" key="3">
    <source>
        <dbReference type="ARBA" id="ARBA00022679"/>
    </source>
</evidence>
<keyword evidence="10" id="KW-0963">Cytoplasm</keyword>
<comment type="pathway">
    <text evidence="1 10">Lipid metabolism; malonyl-CoA biosynthesis; malonyl-CoA from acetyl-CoA: step 1/1.</text>
</comment>
<protein>
    <recommendedName>
        <fullName evidence="10">Acetyl-coenzyme A carboxylase carboxyl transferase subunit alpha</fullName>
        <shortName evidence="10">ACCase subunit alpha</shortName>
        <shortName evidence="10">Acetyl-CoA carboxylase carboxyltransferase subunit alpha</shortName>
        <ecNumber evidence="10">2.1.3.15</ecNumber>
    </recommendedName>
</protein>
<dbReference type="HAMAP" id="MF_00823">
    <property type="entry name" value="AcetylCoA_CT_alpha"/>
    <property type="match status" value="1"/>
</dbReference>
<dbReference type="InterPro" id="IPR011763">
    <property type="entry name" value="COA_CT_C"/>
</dbReference>
<sequence length="318" mass="35530">MKFSFLEFEQPIAELESKIKELQHVGDDNELNIAEEITRLREKSEKLTESIYSDLSPWQVVQVARHPQRPYAKDYIERIFTDWDELHGDRHFGDDKAIIAGIGRLEGRPVAVIGEEKGRTVNEKVKRNFGMPKPEGYRKAQRIMEMAERFKMPVLTLIDTPGAYPGIDSEERGISEAIAKNLAVMSRLRTPIICTVIGEGSSGGALAIGVGDQLNMLQYSTYFVISPEGCANIIWKTVEKAPLAAEAMGVTSGVLEELGIVDETITEPLGGAHRDPDLMAARLRDRLSEQLDKLTAVPIDELLEKRYQRLMSYGNVTG</sequence>
<keyword evidence="4 10" id="KW-0547">Nucleotide-binding</keyword>
<dbReference type="GO" id="GO:0003989">
    <property type="term" value="F:acetyl-CoA carboxylase activity"/>
    <property type="evidence" value="ECO:0007669"/>
    <property type="project" value="UniProtKB-EC"/>
</dbReference>
<name>A0ABY2UDI2_9GAMM</name>
<reference evidence="12 13" key="1">
    <citation type="submission" date="2019-05" db="EMBL/GenBank/DDBJ databases">
        <title>Microbulbifer harenosus sp. nov., an alginate-degrading bacterium isolated from coastal sand.</title>
        <authorList>
            <person name="Huang H."/>
            <person name="Mo K."/>
            <person name="Bao S."/>
        </authorList>
    </citation>
    <scope>NUCLEOTIDE SEQUENCE [LARGE SCALE GENOMIC DNA]</scope>
    <source>
        <strain evidence="12 13">HB161719</strain>
    </source>
</reference>
<gene>
    <name evidence="10" type="primary">accA</name>
    <name evidence="12" type="ORF">FDY93_18440</name>
</gene>
<dbReference type="EC" id="2.1.3.15" evidence="10"/>
<dbReference type="Proteomes" id="UP000306791">
    <property type="component" value="Unassembled WGS sequence"/>
</dbReference>
<comment type="subcellular location">
    <subcellularLocation>
        <location evidence="10">Cytoplasm</location>
    </subcellularLocation>
</comment>
<dbReference type="InterPro" id="IPR001095">
    <property type="entry name" value="Acetyl_CoA_COase_a_su"/>
</dbReference>